<sequence length="455" mass="50899">MSGHHEKRSKRWHDSSDVHMADADDGGSSHLNVVSGRELRPRKRSAADDIIEESDRSSSSDDEVEDETYRVEHRAGKGPVQQESNEDAEDEEEESEDVDEAGGDAPIITRPRYLFGRYMARKNNAIFNEVMAECANKRIKAPMGFKHSWNKEIIAQFYATVFFGHHDGERTMFWMTEEEKYQIFFPDFISLFRLGNADAELPKLHDVGVLGTKEMHFMYPRNMRDSWGKVSGLYTYYAVLNRLFRKTLTPRDGNTSDVTLFQGNLMEALRPGAPQFSSQRDIEIEQQRQWRASKKERDSIKMMHNAMNLQPPRSPISPSPPEVEIPSVEARVQGHMDARYFEQYGHIFYPDIGATSSTPTPGEGVFGPYTSYGAAGSSGSAPFSPPLDYGFGTFGALGTSTMAPLHGTQSEASRPSTAEIFVQSTATSIFGTHLGQHDWGDQTPSDATGNRGNGQ</sequence>
<name>A0A8T0MQ63_PANVG</name>
<evidence type="ECO:0000313" key="2">
    <source>
        <dbReference type="EMBL" id="KAG2536906.1"/>
    </source>
</evidence>
<feature type="region of interest" description="Disordered" evidence="1">
    <location>
        <begin position="1"/>
        <end position="105"/>
    </location>
</feature>
<dbReference type="Proteomes" id="UP000823388">
    <property type="component" value="Chromosome 9N"/>
</dbReference>
<reference evidence="2" key="1">
    <citation type="submission" date="2020-05" db="EMBL/GenBank/DDBJ databases">
        <title>WGS assembly of Panicum virgatum.</title>
        <authorList>
            <person name="Lovell J.T."/>
            <person name="Jenkins J."/>
            <person name="Shu S."/>
            <person name="Juenger T.E."/>
            <person name="Schmutz J."/>
        </authorList>
    </citation>
    <scope>NUCLEOTIDE SEQUENCE</scope>
    <source>
        <strain evidence="2">AP13</strain>
    </source>
</reference>
<protein>
    <submittedName>
        <fullName evidence="2">Uncharacterized protein</fullName>
    </submittedName>
</protein>
<comment type="caution">
    <text evidence="2">The sequence shown here is derived from an EMBL/GenBank/DDBJ whole genome shotgun (WGS) entry which is preliminary data.</text>
</comment>
<feature type="compositionally biased region" description="Basic residues" evidence="1">
    <location>
        <begin position="1"/>
        <end position="11"/>
    </location>
</feature>
<evidence type="ECO:0000313" key="3">
    <source>
        <dbReference type="Proteomes" id="UP000823388"/>
    </source>
</evidence>
<proteinExistence type="predicted"/>
<feature type="compositionally biased region" description="Basic and acidic residues" evidence="1">
    <location>
        <begin position="12"/>
        <end position="22"/>
    </location>
</feature>
<feature type="compositionally biased region" description="Acidic residues" evidence="1">
    <location>
        <begin position="84"/>
        <end position="102"/>
    </location>
</feature>
<gene>
    <name evidence="2" type="ORF">PVAP13_9NG232973</name>
</gene>
<dbReference type="AlphaFoldDB" id="A0A8T0MQ63"/>
<feature type="compositionally biased region" description="Polar residues" evidence="1">
    <location>
        <begin position="442"/>
        <end position="455"/>
    </location>
</feature>
<dbReference type="EMBL" id="CM029054">
    <property type="protein sequence ID" value="KAG2536906.1"/>
    <property type="molecule type" value="Genomic_DNA"/>
</dbReference>
<feature type="region of interest" description="Disordered" evidence="1">
    <location>
        <begin position="432"/>
        <end position="455"/>
    </location>
</feature>
<evidence type="ECO:0000256" key="1">
    <source>
        <dbReference type="SAM" id="MobiDB-lite"/>
    </source>
</evidence>
<organism evidence="2 3">
    <name type="scientific">Panicum virgatum</name>
    <name type="common">Blackwell switchgrass</name>
    <dbReference type="NCBI Taxonomy" id="38727"/>
    <lineage>
        <taxon>Eukaryota</taxon>
        <taxon>Viridiplantae</taxon>
        <taxon>Streptophyta</taxon>
        <taxon>Embryophyta</taxon>
        <taxon>Tracheophyta</taxon>
        <taxon>Spermatophyta</taxon>
        <taxon>Magnoliopsida</taxon>
        <taxon>Liliopsida</taxon>
        <taxon>Poales</taxon>
        <taxon>Poaceae</taxon>
        <taxon>PACMAD clade</taxon>
        <taxon>Panicoideae</taxon>
        <taxon>Panicodae</taxon>
        <taxon>Paniceae</taxon>
        <taxon>Panicinae</taxon>
        <taxon>Panicum</taxon>
        <taxon>Panicum sect. Hiantes</taxon>
    </lineage>
</organism>
<keyword evidence="3" id="KW-1185">Reference proteome</keyword>
<accession>A0A8T0MQ63</accession>